<feature type="region of interest" description="Disordered" evidence="1">
    <location>
        <begin position="98"/>
        <end position="121"/>
    </location>
</feature>
<protein>
    <submittedName>
        <fullName evidence="2">Uncharacterized protein</fullName>
    </submittedName>
</protein>
<feature type="compositionally biased region" description="Basic residues" evidence="1">
    <location>
        <begin position="109"/>
        <end position="121"/>
    </location>
</feature>
<dbReference type="EMBL" id="JBHFEH010000015">
    <property type="protein sequence ID" value="KAL2054396.1"/>
    <property type="molecule type" value="Genomic_DNA"/>
</dbReference>
<proteinExistence type="predicted"/>
<name>A0ABR4BBI7_9LECA</name>
<organism evidence="2 3">
    <name type="scientific">Lepraria finkii</name>
    <dbReference type="NCBI Taxonomy" id="1340010"/>
    <lineage>
        <taxon>Eukaryota</taxon>
        <taxon>Fungi</taxon>
        <taxon>Dikarya</taxon>
        <taxon>Ascomycota</taxon>
        <taxon>Pezizomycotina</taxon>
        <taxon>Lecanoromycetes</taxon>
        <taxon>OSLEUM clade</taxon>
        <taxon>Lecanoromycetidae</taxon>
        <taxon>Lecanorales</taxon>
        <taxon>Lecanorineae</taxon>
        <taxon>Stereocaulaceae</taxon>
        <taxon>Lepraria</taxon>
    </lineage>
</organism>
<accession>A0ABR4BBI7</accession>
<evidence type="ECO:0000256" key="1">
    <source>
        <dbReference type="SAM" id="MobiDB-lite"/>
    </source>
</evidence>
<keyword evidence="3" id="KW-1185">Reference proteome</keyword>
<evidence type="ECO:0000313" key="2">
    <source>
        <dbReference type="EMBL" id="KAL2054396.1"/>
    </source>
</evidence>
<reference evidence="2 3" key="1">
    <citation type="submission" date="2024-09" db="EMBL/GenBank/DDBJ databases">
        <title>Rethinking Asexuality: The Enigmatic Case of Functional Sexual Genes in Lepraria (Stereocaulaceae).</title>
        <authorList>
            <person name="Doellman M."/>
            <person name="Sun Y."/>
            <person name="Barcenas-Pena A."/>
            <person name="Lumbsch H.T."/>
            <person name="Grewe F."/>
        </authorList>
    </citation>
    <scope>NUCLEOTIDE SEQUENCE [LARGE SCALE GENOMIC DNA]</scope>
    <source>
        <strain evidence="2 3">Grewe 0041</strain>
    </source>
</reference>
<gene>
    <name evidence="2" type="ORF">ABVK25_005144</name>
</gene>
<comment type="caution">
    <text evidence="2">The sequence shown here is derived from an EMBL/GenBank/DDBJ whole genome shotgun (WGS) entry which is preliminary data.</text>
</comment>
<evidence type="ECO:0000313" key="3">
    <source>
        <dbReference type="Proteomes" id="UP001590951"/>
    </source>
</evidence>
<sequence length="121" mass="13388">MDGRNGLWHACPRLQSSVPISHANDIGQSLNFSASPRHPLRDSPLQQFKMPRPLSPVLRALIKAGLAVETPIKDLMTIYSISDHKARTMRLAYRNTGEVVFPGSGKPQGRPKKSPKSMKCD</sequence>
<dbReference type="Proteomes" id="UP001590951">
    <property type="component" value="Unassembled WGS sequence"/>
</dbReference>